<dbReference type="Pfam" id="PF00696">
    <property type="entry name" value="AA_kinase"/>
    <property type="match status" value="1"/>
</dbReference>
<reference evidence="16 17" key="1">
    <citation type="submission" date="2021-01" db="EMBL/GenBank/DDBJ databases">
        <title>Genomic Encyclopedia of Type Strains, Phase IV (KMG-IV): sequencing the most valuable type-strain genomes for metagenomic binning, comparative biology and taxonomic classification.</title>
        <authorList>
            <person name="Goeker M."/>
        </authorList>
    </citation>
    <scope>NUCLEOTIDE SEQUENCE [LARGE SCALE GENOMIC DNA]</scope>
    <source>
        <strain evidence="16 17">DSM 25540</strain>
    </source>
</reference>
<evidence type="ECO:0000256" key="10">
    <source>
        <dbReference type="ARBA" id="ARBA00022915"/>
    </source>
</evidence>
<evidence type="ECO:0000256" key="13">
    <source>
        <dbReference type="RuleBase" id="RU003448"/>
    </source>
</evidence>
<evidence type="ECO:0000256" key="5">
    <source>
        <dbReference type="ARBA" id="ARBA00010122"/>
    </source>
</evidence>
<dbReference type="InterPro" id="IPR018042">
    <property type="entry name" value="Aspartate_kinase_CS"/>
</dbReference>
<evidence type="ECO:0000256" key="11">
    <source>
        <dbReference type="ARBA" id="ARBA00023154"/>
    </source>
</evidence>
<evidence type="ECO:0000256" key="3">
    <source>
        <dbReference type="ARBA" id="ARBA00004986"/>
    </source>
</evidence>
<evidence type="ECO:0000256" key="1">
    <source>
        <dbReference type="ARBA" id="ARBA00003121"/>
    </source>
</evidence>
<dbReference type="NCBIfam" id="NF006540">
    <property type="entry name" value="PRK09034.1"/>
    <property type="match status" value="1"/>
</dbReference>
<dbReference type="GO" id="GO:0004072">
    <property type="term" value="F:aspartate kinase activity"/>
    <property type="evidence" value="ECO:0007669"/>
    <property type="project" value="UniProtKB-EC"/>
</dbReference>
<keyword evidence="10" id="KW-0220">Diaminopimelate biosynthesis</keyword>
<keyword evidence="9" id="KW-0067">ATP-binding</keyword>
<sequence>MKVVKFGGTSVASGPQIEKLTNIVQEDAERRIIVVSAPGKRTKDDIKVTDMLIDLGEKCIKGQSTDDALAAVIERYQSIAKELALPSEAIEEVEQDLHARLGFYSKADNDDQFMDQMKAAGEDNNAKLIAAHFSNVGIDAVYMNPKVAGLLVEGEPGDASVIPEAYEQLKALRDEERVIVFPGFFGYTEEGILTTFPRGGSDITGAIVAAGVKASLYENFTDVDSVYVANPNVIENPEEIHHMTYREMRELSYAGFSVFHDVALIPAFQHDVPVSIKNTNNPSSEGTLITARRKEENTYFPVTGIAADKGFSIIYVRKYLMNREIGFGRRLLEMVEEEGLSYEHLPSGIDDTSVILRTSQFSIDSENRLITRIQNELGVDDCYIEHGFAMVMVVGEGMHETVGLASRATQAISGAGVNLEMINQGSSEVSLTFGVKEREADDALQALYKEFFAKVTQ</sequence>
<evidence type="ECO:0000256" key="14">
    <source>
        <dbReference type="RuleBase" id="RU004249"/>
    </source>
</evidence>
<organism evidence="16 17">
    <name type="scientific">Geomicrobium sediminis</name>
    <dbReference type="NCBI Taxonomy" id="1347788"/>
    <lineage>
        <taxon>Bacteria</taxon>
        <taxon>Bacillati</taxon>
        <taxon>Bacillota</taxon>
        <taxon>Bacilli</taxon>
        <taxon>Bacillales</taxon>
        <taxon>Geomicrobium</taxon>
    </lineage>
</organism>
<comment type="pathway">
    <text evidence="4 14">Amino-acid biosynthesis; L-threonine biosynthesis; L-threonine from L-aspartate: step 1/5.</text>
</comment>
<evidence type="ECO:0000256" key="4">
    <source>
        <dbReference type="ARBA" id="ARBA00005139"/>
    </source>
</evidence>
<dbReference type="SUPFAM" id="SSF55021">
    <property type="entry name" value="ACT-like"/>
    <property type="match status" value="2"/>
</dbReference>
<keyword evidence="17" id="KW-1185">Reference proteome</keyword>
<keyword evidence="11" id="KW-0457">Lysine biosynthesis</keyword>
<evidence type="ECO:0000256" key="7">
    <source>
        <dbReference type="ARBA" id="ARBA00022741"/>
    </source>
</evidence>
<protein>
    <recommendedName>
        <fullName evidence="13">Aspartokinase</fullName>
        <ecNumber evidence="13">2.7.2.4</ecNumber>
    </recommendedName>
</protein>
<comment type="catalytic activity">
    <reaction evidence="12 13">
        <text>L-aspartate + ATP = 4-phospho-L-aspartate + ADP</text>
        <dbReference type="Rhea" id="RHEA:23776"/>
        <dbReference type="ChEBI" id="CHEBI:29991"/>
        <dbReference type="ChEBI" id="CHEBI:30616"/>
        <dbReference type="ChEBI" id="CHEBI:57535"/>
        <dbReference type="ChEBI" id="CHEBI:456216"/>
        <dbReference type="EC" id="2.7.2.4"/>
    </reaction>
</comment>
<keyword evidence="7" id="KW-0547">Nucleotide-binding</keyword>
<dbReference type="Gene3D" id="3.30.2130.10">
    <property type="entry name" value="VC0802-like"/>
    <property type="match status" value="1"/>
</dbReference>
<dbReference type="Proteomes" id="UP000741863">
    <property type="component" value="Unassembled WGS sequence"/>
</dbReference>
<dbReference type="PROSITE" id="PS51671">
    <property type="entry name" value="ACT"/>
    <property type="match status" value="1"/>
</dbReference>
<evidence type="ECO:0000313" key="16">
    <source>
        <dbReference type="EMBL" id="MBM7635086.1"/>
    </source>
</evidence>
<evidence type="ECO:0000256" key="6">
    <source>
        <dbReference type="ARBA" id="ARBA00022679"/>
    </source>
</evidence>
<comment type="pathway">
    <text evidence="2 14">Amino-acid biosynthesis; L-lysine biosynthesis via DAP pathway; (S)-tetrahydrodipicolinate from L-aspartate: step 1/4.</text>
</comment>
<dbReference type="InterPro" id="IPR005260">
    <property type="entry name" value="Asp_kin_monofn"/>
</dbReference>
<dbReference type="InterPro" id="IPR042199">
    <property type="entry name" value="AsparK_Bifunc_asparK/hSer_DH"/>
</dbReference>
<dbReference type="InterPro" id="IPR036393">
    <property type="entry name" value="AceGlu_kinase-like_sf"/>
</dbReference>
<evidence type="ECO:0000313" key="17">
    <source>
        <dbReference type="Proteomes" id="UP000741863"/>
    </source>
</evidence>
<gene>
    <name evidence="16" type="ORF">JOD17_004229</name>
</gene>
<name>A0ABS2PJ18_9BACL</name>
<evidence type="ECO:0000256" key="2">
    <source>
        <dbReference type="ARBA" id="ARBA00004766"/>
    </source>
</evidence>
<accession>A0ABS2PJ18</accession>
<dbReference type="PANTHER" id="PTHR21499">
    <property type="entry name" value="ASPARTATE KINASE"/>
    <property type="match status" value="1"/>
</dbReference>
<dbReference type="CDD" id="cd04911">
    <property type="entry name" value="ACT_AKiii-YclM-BS_1"/>
    <property type="match status" value="1"/>
</dbReference>
<keyword evidence="6 13" id="KW-0808">Transferase</keyword>
<dbReference type="EC" id="2.7.2.4" evidence="13"/>
<dbReference type="PIRSF" id="PIRSF000726">
    <property type="entry name" value="Asp_kin"/>
    <property type="match status" value="1"/>
</dbReference>
<dbReference type="InterPro" id="IPR001341">
    <property type="entry name" value="Asp_kinase"/>
</dbReference>
<dbReference type="EMBL" id="JAFBEC010000023">
    <property type="protein sequence ID" value="MBM7635086.1"/>
    <property type="molecule type" value="Genomic_DNA"/>
</dbReference>
<keyword evidence="8 13" id="KW-0418">Kinase</keyword>
<proteinExistence type="inferred from homology"/>
<comment type="pathway">
    <text evidence="3 14">Amino-acid biosynthesis; L-methionine biosynthesis via de novo pathway; L-homoserine from L-aspartate: step 1/3.</text>
</comment>
<evidence type="ECO:0000256" key="12">
    <source>
        <dbReference type="ARBA" id="ARBA00047872"/>
    </source>
</evidence>
<dbReference type="InterPro" id="IPR054352">
    <property type="entry name" value="ACT_Aspartokinase"/>
</dbReference>
<comment type="function">
    <text evidence="1">Catalyzes the phosphorylation of the beta-carboxyl group of aspartic acid with ATP to yield 4-phospho-L-aspartate, which is involved in the branched biosynthetic pathway leading to the biosynthesis of amino acids threonine, isoleucine and methionine.</text>
</comment>
<dbReference type="SUPFAM" id="SSF53633">
    <property type="entry name" value="Carbamate kinase-like"/>
    <property type="match status" value="1"/>
</dbReference>
<keyword evidence="14" id="KW-0028">Amino-acid biosynthesis</keyword>
<dbReference type="InterPro" id="IPR002912">
    <property type="entry name" value="ACT_dom"/>
</dbReference>
<dbReference type="PROSITE" id="PS00324">
    <property type="entry name" value="ASPARTOKINASE"/>
    <property type="match status" value="1"/>
</dbReference>
<evidence type="ECO:0000256" key="8">
    <source>
        <dbReference type="ARBA" id="ARBA00022777"/>
    </source>
</evidence>
<evidence type="ECO:0000256" key="9">
    <source>
        <dbReference type="ARBA" id="ARBA00022840"/>
    </source>
</evidence>
<comment type="caution">
    <text evidence="16">The sequence shown here is derived from an EMBL/GenBank/DDBJ whole genome shotgun (WGS) entry which is preliminary data.</text>
</comment>
<dbReference type="Gene3D" id="1.20.120.1320">
    <property type="entry name" value="Aspartokinase, catalytic domain"/>
    <property type="match status" value="1"/>
</dbReference>
<dbReference type="Gene3D" id="3.40.1160.10">
    <property type="entry name" value="Acetylglutamate kinase-like"/>
    <property type="match status" value="1"/>
</dbReference>
<dbReference type="RefSeq" id="WP_204699809.1">
    <property type="nucleotide sequence ID" value="NZ_JAFBEC010000023.1"/>
</dbReference>
<dbReference type="PANTHER" id="PTHR21499:SF67">
    <property type="entry name" value="ASPARTOKINASE 3"/>
    <property type="match status" value="1"/>
</dbReference>
<evidence type="ECO:0000259" key="15">
    <source>
        <dbReference type="PROSITE" id="PS51671"/>
    </source>
</evidence>
<dbReference type="Pfam" id="PF22468">
    <property type="entry name" value="ACT_9"/>
    <property type="match status" value="1"/>
</dbReference>
<dbReference type="CDD" id="cd04916">
    <property type="entry name" value="ACT_AKiii-YclM-BS_2"/>
    <property type="match status" value="1"/>
</dbReference>
<comment type="similarity">
    <text evidence="5 13">Belongs to the aspartokinase family.</text>
</comment>
<dbReference type="NCBIfam" id="TIGR00657">
    <property type="entry name" value="asp_kinases"/>
    <property type="match status" value="1"/>
</dbReference>
<dbReference type="InterPro" id="IPR045865">
    <property type="entry name" value="ACT-like_dom_sf"/>
</dbReference>
<feature type="domain" description="ACT" evidence="15">
    <location>
        <begin position="393"/>
        <end position="457"/>
    </location>
</feature>
<dbReference type="InterPro" id="IPR001048">
    <property type="entry name" value="Asp/Glu/Uridylate_kinase"/>
</dbReference>